<reference evidence="1 3" key="1">
    <citation type="journal article" date="2018" name="Nat. Ecol. Evol.">
        <title>Pezizomycetes genomes reveal the molecular basis of ectomycorrhizal truffle lifestyle.</title>
        <authorList>
            <person name="Murat C."/>
            <person name="Payen T."/>
            <person name="Noel B."/>
            <person name="Kuo A."/>
            <person name="Morin E."/>
            <person name="Chen J."/>
            <person name="Kohler A."/>
            <person name="Krizsan K."/>
            <person name="Balestrini R."/>
            <person name="Da Silva C."/>
            <person name="Montanini B."/>
            <person name="Hainaut M."/>
            <person name="Levati E."/>
            <person name="Barry K.W."/>
            <person name="Belfiori B."/>
            <person name="Cichocki N."/>
            <person name="Clum A."/>
            <person name="Dockter R.B."/>
            <person name="Fauchery L."/>
            <person name="Guy J."/>
            <person name="Iotti M."/>
            <person name="Le Tacon F."/>
            <person name="Lindquist E.A."/>
            <person name="Lipzen A."/>
            <person name="Malagnac F."/>
            <person name="Mello A."/>
            <person name="Molinier V."/>
            <person name="Miyauchi S."/>
            <person name="Poulain J."/>
            <person name="Riccioni C."/>
            <person name="Rubini A."/>
            <person name="Sitrit Y."/>
            <person name="Splivallo R."/>
            <person name="Traeger S."/>
            <person name="Wang M."/>
            <person name="Zifcakova L."/>
            <person name="Wipf D."/>
            <person name="Zambonelli A."/>
            <person name="Paolocci F."/>
            <person name="Nowrousian M."/>
            <person name="Ottonello S."/>
            <person name="Baldrian P."/>
            <person name="Spatafora J.W."/>
            <person name="Henrissat B."/>
            <person name="Nagy L.G."/>
            <person name="Aury J.M."/>
            <person name="Wincker P."/>
            <person name="Grigoriev I.V."/>
            <person name="Bonfante P."/>
            <person name="Martin F.M."/>
        </authorList>
    </citation>
    <scope>NUCLEOTIDE SEQUENCE [LARGE SCALE GENOMIC DNA]</scope>
    <source>
        <strain evidence="1 3">120613-1</strain>
    </source>
</reference>
<evidence type="ECO:0000313" key="3">
    <source>
        <dbReference type="Proteomes" id="UP000276215"/>
    </source>
</evidence>
<dbReference type="Proteomes" id="UP000276215">
    <property type="component" value="Unassembled WGS sequence"/>
</dbReference>
<dbReference type="EMBL" id="ML120381">
    <property type="protein sequence ID" value="RPB00342.1"/>
    <property type="molecule type" value="Genomic_DNA"/>
</dbReference>
<proteinExistence type="predicted"/>
<organism evidence="1 3">
    <name type="scientific">Choiromyces venosus 120613-1</name>
    <dbReference type="NCBI Taxonomy" id="1336337"/>
    <lineage>
        <taxon>Eukaryota</taxon>
        <taxon>Fungi</taxon>
        <taxon>Dikarya</taxon>
        <taxon>Ascomycota</taxon>
        <taxon>Pezizomycotina</taxon>
        <taxon>Pezizomycetes</taxon>
        <taxon>Pezizales</taxon>
        <taxon>Tuberaceae</taxon>
        <taxon>Choiromyces</taxon>
    </lineage>
</organism>
<evidence type="ECO:0000313" key="1">
    <source>
        <dbReference type="EMBL" id="RPB00333.1"/>
    </source>
</evidence>
<name>A0A3N4JPZ0_9PEZI</name>
<dbReference type="EMBL" id="ML120381">
    <property type="protein sequence ID" value="RPB00333.1"/>
    <property type="molecule type" value="Genomic_DNA"/>
</dbReference>
<protein>
    <submittedName>
        <fullName evidence="1">Uncharacterized protein</fullName>
    </submittedName>
</protein>
<keyword evidence="3" id="KW-1185">Reference proteome</keyword>
<accession>A0A3N4JPZ0</accession>
<gene>
    <name evidence="1" type="ORF">L873DRAFT_825596</name>
    <name evidence="2" type="ORF">L873DRAFT_825975</name>
</gene>
<sequence length="146" mass="17317">MKYYHIGISLTSLRYDTTGHLDILQPIHFLASTPMTIVTDNTICLMNAAIFNSFFNRYRRFISKTFFGPCRCNPERKDCHISWRSCNGYNFDYPWRYSRYSPVAQPLWDISPTGPTLPWYVPNYCCNNDYLRKILDSEIMVRMINQ</sequence>
<dbReference type="AlphaFoldDB" id="A0A3N4JPZ0"/>
<evidence type="ECO:0000313" key="2">
    <source>
        <dbReference type="EMBL" id="RPB00342.1"/>
    </source>
</evidence>